<dbReference type="SUPFAM" id="SSF88713">
    <property type="entry name" value="Glycoside hydrolase/deacetylase"/>
    <property type="match status" value="1"/>
</dbReference>
<evidence type="ECO:0000313" key="2">
    <source>
        <dbReference type="Proteomes" id="UP000218164"/>
    </source>
</evidence>
<reference evidence="1 2" key="1">
    <citation type="journal article" date="2017" name="BMC Genomics">
        <title>Genomic analysis of methanogenic archaea reveals a shift towards energy conservation.</title>
        <authorList>
            <person name="Gilmore S.P."/>
            <person name="Henske J.K."/>
            <person name="Sexton J.A."/>
            <person name="Solomon K.V."/>
            <person name="Seppala S."/>
            <person name="Yoo J.I."/>
            <person name="Huyett L.M."/>
            <person name="Pressman A."/>
            <person name="Cogan J.Z."/>
            <person name="Kivenson V."/>
            <person name="Peng X."/>
            <person name="Tan Y."/>
            <person name="Valentine D.L."/>
            <person name="O'Malley M.A."/>
        </authorList>
    </citation>
    <scope>NUCLEOTIDE SEQUENCE [LARGE SCALE GENOMIC DNA]</scope>
    <source>
        <strain evidence="1 2">MC-15</strain>
    </source>
</reference>
<keyword evidence="2" id="KW-1185">Reference proteome</keyword>
<dbReference type="Gene3D" id="3.20.20.370">
    <property type="entry name" value="Glycoside hydrolase/deacetylase"/>
    <property type="match status" value="1"/>
</dbReference>
<evidence type="ECO:0000313" key="1">
    <source>
        <dbReference type="EMBL" id="PAV11750.1"/>
    </source>
</evidence>
<dbReference type="OrthoDB" id="301436at2157"/>
<protein>
    <recommendedName>
        <fullName evidence="3">Polysaccharide deacetylase</fullName>
    </recommendedName>
</protein>
<accession>A0A2A2HR11</accession>
<dbReference type="InterPro" id="IPR011330">
    <property type="entry name" value="Glyco_hydro/deAcase_b/a-brl"/>
</dbReference>
<sequence>MSKHLDFTYTSYLSFLKYAKTIAPVIPLKEYNYQENKNCIILRHDVDIDIYPAYKLAKIENKIGVKSTYFILTTSHTYNPQSPLNRTRLLEMCNGGFEIGLHFDPTVYGDISHDEMLSKVRAECNILEDIIGEPIRSISLHNPSIHGMFPSFDGYFNAYSPNIFSDSVYMSDSCMNFRGKDPDEFIKKATEMPIQLLFHPFQWSEVSNSYKDLFKEYLFNLSNYIDEYFKTNNYQYRNTLKNEKLWDALFEKGIK</sequence>
<gene>
    <name evidence="1" type="ORF">ASJ81_09330</name>
</gene>
<dbReference type="Proteomes" id="UP000218164">
    <property type="component" value="Unassembled WGS sequence"/>
</dbReference>
<proteinExistence type="predicted"/>
<organism evidence="1 2">
    <name type="scientific">Methanosarcina spelaei</name>
    <dbReference type="NCBI Taxonomy" id="1036679"/>
    <lineage>
        <taxon>Archaea</taxon>
        <taxon>Methanobacteriati</taxon>
        <taxon>Methanobacteriota</taxon>
        <taxon>Stenosarchaea group</taxon>
        <taxon>Methanomicrobia</taxon>
        <taxon>Methanosarcinales</taxon>
        <taxon>Methanosarcinaceae</taxon>
        <taxon>Methanosarcina</taxon>
    </lineage>
</organism>
<name>A0A2A2HR11_9EURY</name>
<dbReference type="AlphaFoldDB" id="A0A2A2HR11"/>
<dbReference type="GO" id="GO:0005975">
    <property type="term" value="P:carbohydrate metabolic process"/>
    <property type="evidence" value="ECO:0007669"/>
    <property type="project" value="InterPro"/>
</dbReference>
<evidence type="ECO:0008006" key="3">
    <source>
        <dbReference type="Google" id="ProtNLM"/>
    </source>
</evidence>
<dbReference type="RefSeq" id="WP_095645323.1">
    <property type="nucleotide sequence ID" value="NZ_LMVP01000457.1"/>
</dbReference>
<dbReference type="EMBL" id="LMVP01000457">
    <property type="protein sequence ID" value="PAV11750.1"/>
    <property type="molecule type" value="Genomic_DNA"/>
</dbReference>
<comment type="caution">
    <text evidence="1">The sequence shown here is derived from an EMBL/GenBank/DDBJ whole genome shotgun (WGS) entry which is preliminary data.</text>
</comment>